<dbReference type="Proteomes" id="UP001346149">
    <property type="component" value="Unassembled WGS sequence"/>
</dbReference>
<dbReference type="AlphaFoldDB" id="A0AAN7KTK6"/>
<dbReference type="EMBL" id="JAXQNO010000021">
    <property type="protein sequence ID" value="KAK4769146.1"/>
    <property type="molecule type" value="Genomic_DNA"/>
</dbReference>
<keyword evidence="2" id="KW-1185">Reference proteome</keyword>
<organism evidence="1 2">
    <name type="scientific">Trapa natans</name>
    <name type="common">Water chestnut</name>
    <dbReference type="NCBI Taxonomy" id="22666"/>
    <lineage>
        <taxon>Eukaryota</taxon>
        <taxon>Viridiplantae</taxon>
        <taxon>Streptophyta</taxon>
        <taxon>Embryophyta</taxon>
        <taxon>Tracheophyta</taxon>
        <taxon>Spermatophyta</taxon>
        <taxon>Magnoliopsida</taxon>
        <taxon>eudicotyledons</taxon>
        <taxon>Gunneridae</taxon>
        <taxon>Pentapetalae</taxon>
        <taxon>rosids</taxon>
        <taxon>malvids</taxon>
        <taxon>Myrtales</taxon>
        <taxon>Lythraceae</taxon>
        <taxon>Trapa</taxon>
    </lineage>
</organism>
<protein>
    <submittedName>
        <fullName evidence="1">Uncharacterized protein</fullName>
    </submittedName>
</protein>
<reference evidence="1 2" key="1">
    <citation type="journal article" date="2023" name="Hortic Res">
        <title>Pangenome of water caltrop reveals structural variations and asymmetric subgenome divergence after allopolyploidization.</title>
        <authorList>
            <person name="Zhang X."/>
            <person name="Chen Y."/>
            <person name="Wang L."/>
            <person name="Yuan Y."/>
            <person name="Fang M."/>
            <person name="Shi L."/>
            <person name="Lu R."/>
            <person name="Comes H.P."/>
            <person name="Ma Y."/>
            <person name="Chen Y."/>
            <person name="Huang G."/>
            <person name="Zhou Y."/>
            <person name="Zheng Z."/>
            <person name="Qiu Y."/>
        </authorList>
    </citation>
    <scope>NUCLEOTIDE SEQUENCE [LARGE SCALE GENOMIC DNA]</scope>
    <source>
        <strain evidence="1">F231</strain>
    </source>
</reference>
<sequence length="150" mass="16076">MIPRRASYLAGLELGDIEEAADPAKNPCNSTTSSCCNSSMLSSDSGIGLNLARELGDCSGSSSSYARRSLVVSTVLVFTAFTRSSLGLFCIVGIRVLVKSSSRGSSFQVDLQTGQSRIRFFPTRAVMQGKWNVWEHSAVKIAEPCPAFTL</sequence>
<evidence type="ECO:0000313" key="1">
    <source>
        <dbReference type="EMBL" id="KAK4769146.1"/>
    </source>
</evidence>
<name>A0AAN7KTK6_TRANT</name>
<proteinExistence type="predicted"/>
<gene>
    <name evidence="1" type="ORF">SAY86_027296</name>
</gene>
<evidence type="ECO:0000313" key="2">
    <source>
        <dbReference type="Proteomes" id="UP001346149"/>
    </source>
</evidence>
<comment type="caution">
    <text evidence="1">The sequence shown here is derived from an EMBL/GenBank/DDBJ whole genome shotgun (WGS) entry which is preliminary data.</text>
</comment>
<accession>A0AAN7KTK6</accession>